<organism evidence="1 2">
    <name type="scientific">Phlebia brevispora</name>
    <dbReference type="NCBI Taxonomy" id="194682"/>
    <lineage>
        <taxon>Eukaryota</taxon>
        <taxon>Fungi</taxon>
        <taxon>Dikarya</taxon>
        <taxon>Basidiomycota</taxon>
        <taxon>Agaricomycotina</taxon>
        <taxon>Agaricomycetes</taxon>
        <taxon>Polyporales</taxon>
        <taxon>Meruliaceae</taxon>
        <taxon>Phlebia</taxon>
    </lineage>
</organism>
<gene>
    <name evidence="1" type="ORF">NM688_g1054</name>
</gene>
<protein>
    <submittedName>
        <fullName evidence="1">Uncharacterized protein</fullName>
    </submittedName>
</protein>
<comment type="caution">
    <text evidence="1">The sequence shown here is derived from an EMBL/GenBank/DDBJ whole genome shotgun (WGS) entry which is preliminary data.</text>
</comment>
<proteinExistence type="predicted"/>
<name>A0ACC1TCX9_9APHY</name>
<sequence length="332" mass="36688">MSLARVLVTCTQTAFYQAASTPPNKTPTKARYDIDHPWHIRIAAVVFRLQQPLLWIATGAELLLALAQQTVVPLPASLSRTIQHNLCAYPRSLAWLPVSKVAPNLHATPLAVLGAALVVCGSVLRLTCFRKLGTLFTFDLTILPSHELITTGPYAYVRHPAYAGTLLMCIGMLLVNFTPGSWVTECGIMGHGLRGTMVRTAAASLWLGWWLSVGVHRCRSEDAELRKIFQKVWDSQLELICVFNFMCLVQIDAESEERVGAGEPLEDSATMFERYVFTNESSVPQLACDDVALAVDWSKPDGRLQNFARVQQHDSPPQWQAALLNTTSIADD</sequence>
<reference evidence="1" key="1">
    <citation type="submission" date="2022-07" db="EMBL/GenBank/DDBJ databases">
        <title>Genome Sequence of Phlebia brevispora.</title>
        <authorList>
            <person name="Buettner E."/>
        </authorList>
    </citation>
    <scope>NUCLEOTIDE SEQUENCE</scope>
    <source>
        <strain evidence="1">MPL23</strain>
    </source>
</reference>
<evidence type="ECO:0000313" key="1">
    <source>
        <dbReference type="EMBL" id="KAJ3558214.1"/>
    </source>
</evidence>
<keyword evidence="2" id="KW-1185">Reference proteome</keyword>
<accession>A0ACC1TCX9</accession>
<dbReference type="Proteomes" id="UP001148662">
    <property type="component" value="Unassembled WGS sequence"/>
</dbReference>
<dbReference type="EMBL" id="JANHOG010000103">
    <property type="protein sequence ID" value="KAJ3558214.1"/>
    <property type="molecule type" value="Genomic_DNA"/>
</dbReference>
<evidence type="ECO:0000313" key="2">
    <source>
        <dbReference type="Proteomes" id="UP001148662"/>
    </source>
</evidence>